<evidence type="ECO:0000313" key="5">
    <source>
        <dbReference type="Proteomes" id="UP000757540"/>
    </source>
</evidence>
<sequence>MTSTTQTPQRMHLLDVLRFAAAMAVVLYHFTASPTADRYWGDAPTSEFAGLEGVVSYGWLAVEAFFIISGFAILWSSQGRTLAQYTGSRIGRLVPAFWACVLVTAALQAVWTSGRQLSVGETLVNLTLTPDLFGVTSSQVVYWTLLVELKFYLLVALLLLLGPLTRTRVVTLALAWPAVGFVMRGLGYPELAEHFVVRHSPYIGLGMLMFLLYQDATKRRSGQATGAQERHGTAVVLGAGAILLALSVHEVLQAADRATDLQGNPVDGRVAVAILLAIIVAVWFSMHPRAVVRNRRLAAACTLGGALTYPLYLVHTQFGWAVTEFFSAAGAGVWVTLAAATGVSLVVALAIHYGAERVFSTRLRRAVTRALSRSDVATRSDGGTSAAQGSSRTPQPDPTPATDPAPATEPAEETAAARVEQSRPRPLAGSSHR</sequence>
<organism evidence="4 5">
    <name type="scientific">Isoptericola halotolerans</name>
    <dbReference type="NCBI Taxonomy" id="300560"/>
    <lineage>
        <taxon>Bacteria</taxon>
        <taxon>Bacillati</taxon>
        <taxon>Actinomycetota</taxon>
        <taxon>Actinomycetes</taxon>
        <taxon>Micrococcales</taxon>
        <taxon>Promicromonosporaceae</taxon>
        <taxon>Isoptericola</taxon>
    </lineage>
</organism>
<dbReference type="InterPro" id="IPR002656">
    <property type="entry name" value="Acyl_transf_3_dom"/>
</dbReference>
<feature type="transmembrane region" description="Helical" evidence="2">
    <location>
        <begin position="266"/>
        <end position="285"/>
    </location>
</feature>
<comment type="caution">
    <text evidence="4">The sequence shown here is derived from an EMBL/GenBank/DDBJ whole genome shotgun (WGS) entry which is preliminary data.</text>
</comment>
<dbReference type="PANTHER" id="PTHR23028">
    <property type="entry name" value="ACETYLTRANSFERASE"/>
    <property type="match status" value="1"/>
</dbReference>
<feature type="transmembrane region" description="Helical" evidence="2">
    <location>
        <begin position="234"/>
        <end position="254"/>
    </location>
</feature>
<feature type="transmembrane region" description="Helical" evidence="2">
    <location>
        <begin position="12"/>
        <end position="30"/>
    </location>
</feature>
<gene>
    <name evidence="4" type="ORF">HDG69_002179</name>
</gene>
<feature type="transmembrane region" description="Helical" evidence="2">
    <location>
        <begin position="96"/>
        <end position="114"/>
    </location>
</feature>
<keyword evidence="5" id="KW-1185">Reference proteome</keyword>
<name>A0ABX2A439_9MICO</name>
<protein>
    <submittedName>
        <fullName evidence="4">Peptidoglycan/LPS O-acetylase OafA/YrhL</fullName>
    </submittedName>
</protein>
<evidence type="ECO:0000256" key="1">
    <source>
        <dbReference type="SAM" id="MobiDB-lite"/>
    </source>
</evidence>
<dbReference type="PANTHER" id="PTHR23028:SF53">
    <property type="entry name" value="ACYL_TRANSF_3 DOMAIN-CONTAINING PROTEIN"/>
    <property type="match status" value="1"/>
</dbReference>
<feature type="region of interest" description="Disordered" evidence="1">
    <location>
        <begin position="374"/>
        <end position="433"/>
    </location>
</feature>
<keyword evidence="2" id="KW-0812">Transmembrane</keyword>
<dbReference type="Pfam" id="PF01757">
    <property type="entry name" value="Acyl_transf_3"/>
    <property type="match status" value="1"/>
</dbReference>
<evidence type="ECO:0000259" key="3">
    <source>
        <dbReference type="Pfam" id="PF01757"/>
    </source>
</evidence>
<evidence type="ECO:0000256" key="2">
    <source>
        <dbReference type="SAM" id="Phobius"/>
    </source>
</evidence>
<feature type="compositionally biased region" description="Low complexity" evidence="1">
    <location>
        <begin position="404"/>
        <end position="417"/>
    </location>
</feature>
<feature type="compositionally biased region" description="Polar residues" evidence="1">
    <location>
        <begin position="375"/>
        <end position="392"/>
    </location>
</feature>
<reference evidence="4 5" key="1">
    <citation type="submission" date="2020-05" db="EMBL/GenBank/DDBJ databases">
        <title>Genomic Encyclopedia of Type Strains, Phase III (KMG-III): the genomes of soil and plant-associated and newly described type strains.</title>
        <authorList>
            <person name="Whitman W."/>
        </authorList>
    </citation>
    <scope>NUCLEOTIDE SEQUENCE [LARGE SCALE GENOMIC DNA]</scope>
    <source>
        <strain evidence="4 5">KCTC 19046</strain>
    </source>
</reference>
<dbReference type="RefSeq" id="WP_171783790.1">
    <property type="nucleotide sequence ID" value="NZ_BAAAML010000009.1"/>
</dbReference>
<keyword evidence="2" id="KW-0472">Membrane</keyword>
<feature type="transmembrane region" description="Helical" evidence="2">
    <location>
        <begin position="195"/>
        <end position="213"/>
    </location>
</feature>
<dbReference type="InterPro" id="IPR050879">
    <property type="entry name" value="Acyltransferase_3"/>
</dbReference>
<accession>A0ABX2A439</accession>
<feature type="transmembrane region" description="Helical" evidence="2">
    <location>
        <begin position="140"/>
        <end position="162"/>
    </location>
</feature>
<feature type="transmembrane region" description="Helical" evidence="2">
    <location>
        <begin position="169"/>
        <end position="189"/>
    </location>
</feature>
<feature type="transmembrane region" description="Helical" evidence="2">
    <location>
        <begin position="54"/>
        <end position="75"/>
    </location>
</feature>
<feature type="transmembrane region" description="Helical" evidence="2">
    <location>
        <begin position="297"/>
        <end position="314"/>
    </location>
</feature>
<feature type="domain" description="Acyltransferase 3" evidence="3">
    <location>
        <begin position="14"/>
        <end position="352"/>
    </location>
</feature>
<proteinExistence type="predicted"/>
<evidence type="ECO:0000313" key="4">
    <source>
        <dbReference type="EMBL" id="NOV97604.1"/>
    </source>
</evidence>
<dbReference type="EMBL" id="JABEZU010000002">
    <property type="protein sequence ID" value="NOV97604.1"/>
    <property type="molecule type" value="Genomic_DNA"/>
</dbReference>
<dbReference type="Proteomes" id="UP000757540">
    <property type="component" value="Unassembled WGS sequence"/>
</dbReference>
<feature type="transmembrane region" description="Helical" evidence="2">
    <location>
        <begin position="334"/>
        <end position="355"/>
    </location>
</feature>
<keyword evidence="2" id="KW-1133">Transmembrane helix</keyword>